<evidence type="ECO:0000259" key="2">
    <source>
        <dbReference type="Pfam" id="PF18912"/>
    </source>
</evidence>
<dbReference type="PANTHER" id="PTHR47505:SF1">
    <property type="entry name" value="DNA UTILIZATION PROTEIN YHGH"/>
    <property type="match status" value="1"/>
</dbReference>
<feature type="domain" description="Double zinc ribbon" evidence="2">
    <location>
        <begin position="11"/>
        <end position="68"/>
    </location>
</feature>
<dbReference type="EMBL" id="SMAO01000003">
    <property type="protein sequence ID" value="TCT22148.1"/>
    <property type="molecule type" value="Genomic_DNA"/>
</dbReference>
<dbReference type="Gene3D" id="3.40.50.2020">
    <property type="match status" value="1"/>
</dbReference>
<dbReference type="PANTHER" id="PTHR47505">
    <property type="entry name" value="DNA UTILIZATION PROTEIN YHGH"/>
    <property type="match status" value="1"/>
</dbReference>
<protein>
    <submittedName>
        <fullName evidence="3">ComF family protein</fullName>
    </submittedName>
</protein>
<dbReference type="RefSeq" id="WP_132976547.1">
    <property type="nucleotide sequence ID" value="NZ_SMAO01000003.1"/>
</dbReference>
<dbReference type="InterPro" id="IPR044005">
    <property type="entry name" value="DZR_2"/>
</dbReference>
<organism evidence="3 4">
    <name type="scientific">Thiobaca trueperi</name>
    <dbReference type="NCBI Taxonomy" id="127458"/>
    <lineage>
        <taxon>Bacteria</taxon>
        <taxon>Pseudomonadati</taxon>
        <taxon>Pseudomonadota</taxon>
        <taxon>Gammaproteobacteria</taxon>
        <taxon>Chromatiales</taxon>
        <taxon>Chromatiaceae</taxon>
        <taxon>Thiobaca</taxon>
    </lineage>
</organism>
<gene>
    <name evidence="3" type="ORF">EDC35_103247</name>
</gene>
<reference evidence="3 4" key="1">
    <citation type="submission" date="2019-03" db="EMBL/GenBank/DDBJ databases">
        <title>Genomic Encyclopedia of Type Strains, Phase IV (KMG-IV): sequencing the most valuable type-strain genomes for metagenomic binning, comparative biology and taxonomic classification.</title>
        <authorList>
            <person name="Goeker M."/>
        </authorList>
    </citation>
    <scope>NUCLEOTIDE SEQUENCE [LARGE SCALE GENOMIC DNA]</scope>
    <source>
        <strain evidence="3 4">DSM 13587</strain>
    </source>
</reference>
<comment type="similarity">
    <text evidence="1">Belongs to the ComF/GntX family.</text>
</comment>
<dbReference type="OrthoDB" id="9793412at2"/>
<dbReference type="Proteomes" id="UP000295717">
    <property type="component" value="Unassembled WGS sequence"/>
</dbReference>
<dbReference type="InterPro" id="IPR029057">
    <property type="entry name" value="PRTase-like"/>
</dbReference>
<keyword evidence="4" id="KW-1185">Reference proteome</keyword>
<dbReference type="CDD" id="cd06223">
    <property type="entry name" value="PRTases_typeI"/>
    <property type="match status" value="1"/>
</dbReference>
<accession>A0A4R3MZK9</accession>
<proteinExistence type="inferred from homology"/>
<comment type="caution">
    <text evidence="3">The sequence shown here is derived from an EMBL/GenBank/DDBJ whole genome shotgun (WGS) entry which is preliminary data.</text>
</comment>
<dbReference type="InterPro" id="IPR051910">
    <property type="entry name" value="ComF/GntX_DNA_util-trans"/>
</dbReference>
<sequence>MRQATHFETLISALFPPTCVLCGAPGVRGRDLCDGCDRDLPRNRDFCARCALPFAGPVPAGTLCGRCQKQAPPFEHCIAVFRYEAAVPILVIGAKFQGRLNQARLLGQCLAETIRERHLALPEALVPVPLHPRRLRERGYNQALEIARVLGRELALPVAAHGCARIAATPPQSGLTERERRRNLRGAFAVTAPLRWRHLAIIDDVMTTGSTVAELSRVLLRAGAAQVEVWTVARTP</sequence>
<name>A0A4R3MZK9_9GAMM</name>
<dbReference type="SUPFAM" id="SSF53271">
    <property type="entry name" value="PRTase-like"/>
    <property type="match status" value="1"/>
</dbReference>
<evidence type="ECO:0000313" key="3">
    <source>
        <dbReference type="EMBL" id="TCT22148.1"/>
    </source>
</evidence>
<evidence type="ECO:0000256" key="1">
    <source>
        <dbReference type="ARBA" id="ARBA00008007"/>
    </source>
</evidence>
<dbReference type="AlphaFoldDB" id="A0A4R3MZK9"/>
<dbReference type="Pfam" id="PF18912">
    <property type="entry name" value="DZR_2"/>
    <property type="match status" value="1"/>
</dbReference>
<dbReference type="InterPro" id="IPR000836">
    <property type="entry name" value="PRTase_dom"/>
</dbReference>
<evidence type="ECO:0000313" key="4">
    <source>
        <dbReference type="Proteomes" id="UP000295717"/>
    </source>
</evidence>